<dbReference type="AlphaFoldDB" id="A0AAD6TC72"/>
<evidence type="ECO:0000313" key="2">
    <source>
        <dbReference type="Proteomes" id="UP001218188"/>
    </source>
</evidence>
<dbReference type="EMBL" id="JARJCM010000012">
    <property type="protein sequence ID" value="KAJ7042675.1"/>
    <property type="molecule type" value="Genomic_DNA"/>
</dbReference>
<dbReference type="Proteomes" id="UP001218188">
    <property type="component" value="Unassembled WGS sequence"/>
</dbReference>
<organism evidence="1 2">
    <name type="scientific">Mycena alexandri</name>
    <dbReference type="NCBI Taxonomy" id="1745969"/>
    <lineage>
        <taxon>Eukaryota</taxon>
        <taxon>Fungi</taxon>
        <taxon>Dikarya</taxon>
        <taxon>Basidiomycota</taxon>
        <taxon>Agaricomycotina</taxon>
        <taxon>Agaricomycetes</taxon>
        <taxon>Agaricomycetidae</taxon>
        <taxon>Agaricales</taxon>
        <taxon>Marasmiineae</taxon>
        <taxon>Mycenaceae</taxon>
        <taxon>Mycena</taxon>
    </lineage>
</organism>
<evidence type="ECO:0000313" key="1">
    <source>
        <dbReference type="EMBL" id="KAJ7042675.1"/>
    </source>
</evidence>
<gene>
    <name evidence="1" type="ORF">C8F04DRAFT_85967</name>
</gene>
<accession>A0AAD6TC72</accession>
<proteinExistence type="predicted"/>
<comment type="caution">
    <text evidence="1">The sequence shown here is derived from an EMBL/GenBank/DDBJ whole genome shotgun (WGS) entry which is preliminary data.</text>
</comment>
<name>A0AAD6TC72_9AGAR</name>
<sequence>MHQAHNIAWDSLTAHLIFISENPAVTPRRTGFFPRGLPTQAKSLNHFARTIATTVREFSDTERAKYPPRYDAPLHGQLFSDTILSRYSDLRFPSVTAKNQLIENWIERAGSPPSYSSSQGDSVADVVKVLITENQMDQLLMLAQHPRVPLIELHWLSWGHSFGWNCLMDYALEAYIFFNVLLSKPELHADGRYKLMTDYRRVCRRSTFSSDYDAQTFPHREFFWGSMERAVGEEEFDTLGDSNKLHEYLKMCFGLLYRYDMLVRECGRTVDWEECVAYTVEYLWNTKVDRVQDEKGGTVTRFA</sequence>
<reference evidence="1" key="1">
    <citation type="submission" date="2023-03" db="EMBL/GenBank/DDBJ databases">
        <title>Massive genome expansion in bonnet fungi (Mycena s.s.) driven by repeated elements and novel gene families across ecological guilds.</title>
        <authorList>
            <consortium name="Lawrence Berkeley National Laboratory"/>
            <person name="Harder C.B."/>
            <person name="Miyauchi S."/>
            <person name="Viragh M."/>
            <person name="Kuo A."/>
            <person name="Thoen E."/>
            <person name="Andreopoulos B."/>
            <person name="Lu D."/>
            <person name="Skrede I."/>
            <person name="Drula E."/>
            <person name="Henrissat B."/>
            <person name="Morin E."/>
            <person name="Kohler A."/>
            <person name="Barry K."/>
            <person name="LaButti K."/>
            <person name="Morin E."/>
            <person name="Salamov A."/>
            <person name="Lipzen A."/>
            <person name="Mereny Z."/>
            <person name="Hegedus B."/>
            <person name="Baldrian P."/>
            <person name="Stursova M."/>
            <person name="Weitz H."/>
            <person name="Taylor A."/>
            <person name="Grigoriev I.V."/>
            <person name="Nagy L.G."/>
            <person name="Martin F."/>
            <person name="Kauserud H."/>
        </authorList>
    </citation>
    <scope>NUCLEOTIDE SEQUENCE</scope>
    <source>
        <strain evidence="1">CBHHK200</strain>
    </source>
</reference>
<keyword evidence="2" id="KW-1185">Reference proteome</keyword>
<protein>
    <submittedName>
        <fullName evidence="1">Uncharacterized protein</fullName>
    </submittedName>
</protein>